<comment type="caution">
    <text evidence="2">The sequence shown here is derived from an EMBL/GenBank/DDBJ whole genome shotgun (WGS) entry which is preliminary data.</text>
</comment>
<proteinExistence type="predicted"/>
<name>A0A8S1V0X6_9CILI</name>
<protein>
    <submittedName>
        <fullName evidence="2">Uncharacterized protein</fullName>
    </submittedName>
</protein>
<evidence type="ECO:0000256" key="1">
    <source>
        <dbReference type="SAM" id="Phobius"/>
    </source>
</evidence>
<feature type="transmembrane region" description="Helical" evidence="1">
    <location>
        <begin position="21"/>
        <end position="42"/>
    </location>
</feature>
<accession>A0A8S1V0X6</accession>
<organism evidence="2 3">
    <name type="scientific">Paramecium pentaurelia</name>
    <dbReference type="NCBI Taxonomy" id="43138"/>
    <lineage>
        <taxon>Eukaryota</taxon>
        <taxon>Sar</taxon>
        <taxon>Alveolata</taxon>
        <taxon>Ciliophora</taxon>
        <taxon>Intramacronucleata</taxon>
        <taxon>Oligohymenophorea</taxon>
        <taxon>Peniculida</taxon>
        <taxon>Parameciidae</taxon>
        <taxon>Paramecium</taxon>
    </lineage>
</organism>
<gene>
    <name evidence="2" type="ORF">PPENT_87.1.T0520187</name>
</gene>
<keyword evidence="3" id="KW-1185">Reference proteome</keyword>
<dbReference type="AlphaFoldDB" id="A0A8S1V0X6"/>
<dbReference type="Proteomes" id="UP000689195">
    <property type="component" value="Unassembled WGS sequence"/>
</dbReference>
<keyword evidence="1" id="KW-0472">Membrane</keyword>
<reference evidence="2" key="1">
    <citation type="submission" date="2021-01" db="EMBL/GenBank/DDBJ databases">
        <authorList>
            <consortium name="Genoscope - CEA"/>
            <person name="William W."/>
        </authorList>
    </citation>
    <scope>NUCLEOTIDE SEQUENCE</scope>
</reference>
<dbReference type="EMBL" id="CAJJDO010000052">
    <property type="protein sequence ID" value="CAD8170167.1"/>
    <property type="molecule type" value="Genomic_DNA"/>
</dbReference>
<sequence length="48" mass="5518">MNSQNAQLEQSQVSSLISKPFYFNSAFFLVLTCVIVGSGYWIQNHYKE</sequence>
<evidence type="ECO:0000313" key="3">
    <source>
        <dbReference type="Proteomes" id="UP000689195"/>
    </source>
</evidence>
<keyword evidence="1" id="KW-0812">Transmembrane</keyword>
<keyword evidence="1" id="KW-1133">Transmembrane helix</keyword>
<evidence type="ECO:0000313" key="2">
    <source>
        <dbReference type="EMBL" id="CAD8170167.1"/>
    </source>
</evidence>